<gene>
    <name evidence="10" type="ORF">GCM10008932_10590</name>
</gene>
<dbReference type="Proteomes" id="UP001501166">
    <property type="component" value="Unassembled WGS sequence"/>
</dbReference>
<protein>
    <submittedName>
        <fullName evidence="10">Cation diffusion facilitator family transporter</fullName>
    </submittedName>
</protein>
<evidence type="ECO:0000256" key="8">
    <source>
        <dbReference type="SAM" id="Phobius"/>
    </source>
</evidence>
<evidence type="ECO:0000256" key="7">
    <source>
        <dbReference type="ARBA" id="ARBA00023136"/>
    </source>
</evidence>
<comment type="similarity">
    <text evidence="2">Belongs to the cation diffusion facilitator (CDF) transporter (TC 2.A.4) family. SLC30A subfamily.</text>
</comment>
<evidence type="ECO:0000256" key="6">
    <source>
        <dbReference type="ARBA" id="ARBA00023065"/>
    </source>
</evidence>
<keyword evidence="5 8" id="KW-1133">Transmembrane helix</keyword>
<organism evidence="10 11">
    <name type="scientific">Alkalibacterium iburiense</name>
    <dbReference type="NCBI Taxonomy" id="290589"/>
    <lineage>
        <taxon>Bacteria</taxon>
        <taxon>Bacillati</taxon>
        <taxon>Bacillota</taxon>
        <taxon>Bacilli</taxon>
        <taxon>Lactobacillales</taxon>
        <taxon>Carnobacteriaceae</taxon>
        <taxon>Alkalibacterium</taxon>
    </lineage>
</organism>
<dbReference type="InterPro" id="IPR058533">
    <property type="entry name" value="Cation_efflux_TM"/>
</dbReference>
<dbReference type="PANTHER" id="PTHR11562:SF17">
    <property type="entry name" value="RE54080P-RELATED"/>
    <property type="match status" value="1"/>
</dbReference>
<evidence type="ECO:0000256" key="4">
    <source>
        <dbReference type="ARBA" id="ARBA00022692"/>
    </source>
</evidence>
<sequence>MTEFSILGVHCLECAEDLENKLNAVQNENIIEVDYKNQKLILKNDTIDYSKVLKILEFEKVSIKDIDHDDRANHNHASHGHDHHGLDQLVQQDTTTKIAIVFFLNLFFSVIEFVFGLLFNSMAILTDAVHDLGDAISIGFAWVFEKISTKEANDQYSFGHQRFSLLGALFTAIVLLVGSAIVLYHSVPRVFDAEPVNNQGMFWLAIFAILANGFSAWLLSKGATHNESVLNLHMLEDLLGWVGVLLVSIILRFTDWYFLDPLLSIVIAIFIIYKTWPVFKETVEIFLEATPKEVPREDIQNQIRSIKGVTNLSHLHIWSIDGREHALTVTISTDTDDARLHTQMKEDIRKIILPYGITHSTIEFVYDPGHLLSS</sequence>
<evidence type="ECO:0000259" key="9">
    <source>
        <dbReference type="PROSITE" id="PS50846"/>
    </source>
</evidence>
<dbReference type="SUPFAM" id="SSF55008">
    <property type="entry name" value="HMA, heavy metal-associated domain"/>
    <property type="match status" value="1"/>
</dbReference>
<feature type="transmembrane region" description="Helical" evidence="8">
    <location>
        <begin position="256"/>
        <end position="273"/>
    </location>
</feature>
<keyword evidence="3" id="KW-0813">Transport</keyword>
<dbReference type="InterPro" id="IPR036163">
    <property type="entry name" value="HMA_dom_sf"/>
</dbReference>
<dbReference type="PROSITE" id="PS50846">
    <property type="entry name" value="HMA_2"/>
    <property type="match status" value="1"/>
</dbReference>
<feature type="transmembrane region" description="Helical" evidence="8">
    <location>
        <begin position="232"/>
        <end position="250"/>
    </location>
</feature>
<dbReference type="Gene3D" id="1.20.1510.10">
    <property type="entry name" value="Cation efflux protein transmembrane domain"/>
    <property type="match status" value="1"/>
</dbReference>
<keyword evidence="4 8" id="KW-0812">Transmembrane</keyword>
<dbReference type="InterPro" id="IPR050681">
    <property type="entry name" value="CDF/SLC30A"/>
</dbReference>
<dbReference type="SUPFAM" id="SSF161111">
    <property type="entry name" value="Cation efflux protein transmembrane domain-like"/>
    <property type="match status" value="1"/>
</dbReference>
<dbReference type="NCBIfam" id="TIGR01297">
    <property type="entry name" value="CDF"/>
    <property type="match status" value="1"/>
</dbReference>
<keyword evidence="7 8" id="KW-0472">Membrane</keyword>
<evidence type="ECO:0000313" key="10">
    <source>
        <dbReference type="EMBL" id="GAA0359864.1"/>
    </source>
</evidence>
<keyword evidence="11" id="KW-1185">Reference proteome</keyword>
<feature type="domain" description="HMA" evidence="9">
    <location>
        <begin position="1"/>
        <end position="64"/>
    </location>
</feature>
<feature type="transmembrane region" description="Helical" evidence="8">
    <location>
        <begin position="165"/>
        <end position="185"/>
    </location>
</feature>
<evidence type="ECO:0000256" key="1">
    <source>
        <dbReference type="ARBA" id="ARBA00004141"/>
    </source>
</evidence>
<accession>A0ABN0XB82</accession>
<reference evidence="10 11" key="1">
    <citation type="journal article" date="2019" name="Int. J. Syst. Evol. Microbiol.">
        <title>The Global Catalogue of Microorganisms (GCM) 10K type strain sequencing project: providing services to taxonomists for standard genome sequencing and annotation.</title>
        <authorList>
            <consortium name="The Broad Institute Genomics Platform"/>
            <consortium name="The Broad Institute Genome Sequencing Center for Infectious Disease"/>
            <person name="Wu L."/>
            <person name="Ma J."/>
        </authorList>
    </citation>
    <scope>NUCLEOTIDE SEQUENCE [LARGE SCALE GENOMIC DNA]</scope>
    <source>
        <strain evidence="10 11">JCM 12662</strain>
    </source>
</reference>
<feature type="transmembrane region" description="Helical" evidence="8">
    <location>
        <begin position="98"/>
        <end position="118"/>
    </location>
</feature>
<evidence type="ECO:0000256" key="2">
    <source>
        <dbReference type="ARBA" id="ARBA00008873"/>
    </source>
</evidence>
<dbReference type="InterPro" id="IPR027470">
    <property type="entry name" value="Cation_efflux_CTD"/>
</dbReference>
<dbReference type="PANTHER" id="PTHR11562">
    <property type="entry name" value="CATION EFFLUX PROTEIN/ ZINC TRANSPORTER"/>
    <property type="match status" value="1"/>
</dbReference>
<dbReference type="RefSeq" id="WP_343754576.1">
    <property type="nucleotide sequence ID" value="NZ_BAAACW010000063.1"/>
</dbReference>
<comment type="subcellular location">
    <subcellularLocation>
        <location evidence="1">Membrane</location>
        <topology evidence="1">Multi-pass membrane protein</topology>
    </subcellularLocation>
</comment>
<keyword evidence="6" id="KW-0406">Ion transport</keyword>
<name>A0ABN0XB82_9LACT</name>
<dbReference type="InterPro" id="IPR027469">
    <property type="entry name" value="Cation_efflux_TMD_sf"/>
</dbReference>
<proteinExistence type="inferred from homology"/>
<dbReference type="InterPro" id="IPR006121">
    <property type="entry name" value="HMA_dom"/>
</dbReference>
<dbReference type="Pfam" id="PF01545">
    <property type="entry name" value="Cation_efflux"/>
    <property type="match status" value="1"/>
</dbReference>
<evidence type="ECO:0000313" key="11">
    <source>
        <dbReference type="Proteomes" id="UP001501166"/>
    </source>
</evidence>
<dbReference type="Pfam" id="PF16916">
    <property type="entry name" value="ZT_dimer"/>
    <property type="match status" value="1"/>
</dbReference>
<dbReference type="CDD" id="cd00371">
    <property type="entry name" value="HMA"/>
    <property type="match status" value="1"/>
</dbReference>
<dbReference type="InterPro" id="IPR002524">
    <property type="entry name" value="Cation_efflux"/>
</dbReference>
<comment type="caution">
    <text evidence="10">The sequence shown here is derived from an EMBL/GenBank/DDBJ whole genome shotgun (WGS) entry which is preliminary data.</text>
</comment>
<dbReference type="EMBL" id="BAAACW010000063">
    <property type="protein sequence ID" value="GAA0359864.1"/>
    <property type="molecule type" value="Genomic_DNA"/>
</dbReference>
<feature type="transmembrane region" description="Helical" evidence="8">
    <location>
        <begin position="200"/>
        <end position="220"/>
    </location>
</feature>
<evidence type="ECO:0000256" key="5">
    <source>
        <dbReference type="ARBA" id="ARBA00022989"/>
    </source>
</evidence>
<evidence type="ECO:0000256" key="3">
    <source>
        <dbReference type="ARBA" id="ARBA00022448"/>
    </source>
</evidence>